<accession>A0A099D1Q9</accession>
<organism evidence="3 6">
    <name type="scientific">Actinopolyspora erythraea</name>
    <dbReference type="NCBI Taxonomy" id="414996"/>
    <lineage>
        <taxon>Bacteria</taxon>
        <taxon>Bacillati</taxon>
        <taxon>Actinomycetota</taxon>
        <taxon>Actinomycetes</taxon>
        <taxon>Actinopolysporales</taxon>
        <taxon>Actinopolysporaceae</taxon>
        <taxon>Actinopolyspora</taxon>
    </lineage>
</organism>
<dbReference type="EMBL" id="JPMV01000038">
    <property type="protein sequence ID" value="KGI79866.1"/>
    <property type="molecule type" value="Genomic_DNA"/>
</dbReference>
<evidence type="ECO:0000313" key="3">
    <source>
        <dbReference type="EMBL" id="ASU77883.1"/>
    </source>
</evidence>
<keyword evidence="2" id="KW-0732">Signal</keyword>
<reference evidence="4 5" key="1">
    <citation type="journal article" date="2014" name="PLoS ONE">
        <title>Identification and Characterization of a New Erythromycin Biosynthetic Gene Cluster in Actinopolyspora erythraea YIM90600, a Novel Erythronolide-Producing Halophilic Actinomycete Isolated from Salt Field.</title>
        <authorList>
            <person name="Chen D."/>
            <person name="Feng J."/>
            <person name="Huang L."/>
            <person name="Zhang Q."/>
            <person name="Wu J."/>
            <person name="Zhu X."/>
            <person name="Duan Y."/>
            <person name="Xu Z."/>
        </authorList>
    </citation>
    <scope>NUCLEOTIDE SEQUENCE [LARGE SCALE GENOMIC DNA]</scope>
    <source>
        <strain evidence="4 5">YIM90600</strain>
    </source>
</reference>
<reference evidence="3 6" key="2">
    <citation type="submission" date="2017-08" db="EMBL/GenBank/DDBJ databases">
        <title>The complete genome sequence of moderately halophilic actinomycete Actinopolyspora erythraea YIM 90600, the producer of novel erythromycin, novel actinopolysporins A-C and tubercidin.</title>
        <authorList>
            <person name="Yin M."/>
            <person name="Tang S."/>
        </authorList>
    </citation>
    <scope>NUCLEOTIDE SEQUENCE [LARGE SCALE GENOMIC DNA]</scope>
    <source>
        <strain evidence="3 6">YIM 90600</strain>
    </source>
</reference>
<evidence type="ECO:0000313" key="6">
    <source>
        <dbReference type="Proteomes" id="UP000215043"/>
    </source>
</evidence>
<feature type="compositionally biased region" description="Polar residues" evidence="1">
    <location>
        <begin position="31"/>
        <end position="56"/>
    </location>
</feature>
<evidence type="ECO:0000256" key="2">
    <source>
        <dbReference type="SAM" id="SignalP"/>
    </source>
</evidence>
<proteinExistence type="predicted"/>
<feature type="chain" id="PRO_5001944496" evidence="2">
    <location>
        <begin position="24"/>
        <end position="254"/>
    </location>
</feature>
<sequence length="254" mass="25200">MMAVAPLALALAVGGMTPTPTVAAPQEPQRPASTTAHDTSGACSNQGSSTGSTTEMTLVDGHDARESTGAAFEAVKNGEISVQAPRSALSRGQAKVYAVDAENSESTSVTIPVGGEYSLVSNLTVLFDESGDIVQYSETLVSENEAGNFNITSFTDGVLVNSKDTDLPYMTDAELQANNGVDSSDPMAAMGVGSTAACVAAVLGVSGATGYLIVSACTGACSTPGVGTAVCVACIGAYATVGSASVTAVASCFG</sequence>
<evidence type="ECO:0000313" key="5">
    <source>
        <dbReference type="Proteomes" id="UP000029737"/>
    </source>
</evidence>
<dbReference type="eggNOG" id="ENOG503317S">
    <property type="taxonomic scope" value="Bacteria"/>
</dbReference>
<evidence type="ECO:0000256" key="1">
    <source>
        <dbReference type="SAM" id="MobiDB-lite"/>
    </source>
</evidence>
<feature type="signal peptide" evidence="2">
    <location>
        <begin position="1"/>
        <end position="23"/>
    </location>
</feature>
<dbReference type="EMBL" id="CP022752">
    <property type="protein sequence ID" value="ASU77883.1"/>
    <property type="molecule type" value="Genomic_DNA"/>
</dbReference>
<dbReference type="AlphaFoldDB" id="A0A099D1Q9"/>
<dbReference type="Proteomes" id="UP000215043">
    <property type="component" value="Chromosome"/>
</dbReference>
<dbReference type="Proteomes" id="UP000029737">
    <property type="component" value="Unassembled WGS sequence"/>
</dbReference>
<gene>
    <name evidence="3" type="ORF">CDG81_05650</name>
    <name evidence="4" type="ORF">IL38_20645</name>
</gene>
<name>A0A099D1Q9_9ACTN</name>
<feature type="region of interest" description="Disordered" evidence="1">
    <location>
        <begin position="20"/>
        <end position="56"/>
    </location>
</feature>
<evidence type="ECO:0000313" key="4">
    <source>
        <dbReference type="EMBL" id="KGI79866.1"/>
    </source>
</evidence>
<keyword evidence="5" id="KW-1185">Reference proteome</keyword>
<dbReference type="KEGG" id="aey:CDG81_05650"/>
<protein>
    <submittedName>
        <fullName evidence="3">Uncharacterized protein</fullName>
    </submittedName>
</protein>
<dbReference type="HOGENOM" id="CLU_1092505_0_0_11"/>